<dbReference type="InterPro" id="IPR004629">
    <property type="entry name" value="WecG_TagA_CpsF"/>
</dbReference>
<name>A0A939KJG9_9MICC</name>
<evidence type="ECO:0000256" key="2">
    <source>
        <dbReference type="ARBA" id="ARBA00022679"/>
    </source>
</evidence>
<proteinExistence type="predicted"/>
<dbReference type="NCBIfam" id="TIGR00696">
    <property type="entry name" value="wecG_tagA_cpsF"/>
    <property type="match status" value="1"/>
</dbReference>
<dbReference type="CDD" id="cd06533">
    <property type="entry name" value="Glyco_transf_WecG_TagA"/>
    <property type="match status" value="1"/>
</dbReference>
<organism evidence="3 4">
    <name type="scientific">Arthrobacter cavernae</name>
    <dbReference type="NCBI Taxonomy" id="2817681"/>
    <lineage>
        <taxon>Bacteria</taxon>
        <taxon>Bacillati</taxon>
        <taxon>Actinomycetota</taxon>
        <taxon>Actinomycetes</taxon>
        <taxon>Micrococcales</taxon>
        <taxon>Micrococcaceae</taxon>
        <taxon>Arthrobacter</taxon>
    </lineage>
</organism>
<keyword evidence="1" id="KW-0328">Glycosyltransferase</keyword>
<dbReference type="AlphaFoldDB" id="A0A939KJG9"/>
<accession>A0A939KJG9</accession>
<sequence>MTKTLFSADPRGKLLLNEMPIYSGSHSELLQELSRLSEQAIPLLVVTPNVDQVLTLDQSSELLTAFKLASLRTIDGMPLRLLAKLVGVKNPHRNTGADLLPSVCSSDLFRGKTIAITGGRDDVLECAVNQLSVDNPEANIVGIPFPHIKSIQDEASWSTIRALKECSPAVVFVCLGAPKQEAWFAEWRQHLPAGVYIGAGAAVDFAAGAVSRAPRWMQRAGLEWVHRLVKDPRRLAHRYLVKGPRFLPIMIRSIIHASK</sequence>
<evidence type="ECO:0000313" key="4">
    <source>
        <dbReference type="Proteomes" id="UP000664164"/>
    </source>
</evidence>
<gene>
    <name evidence="3" type="ORF">J1902_06940</name>
</gene>
<keyword evidence="4" id="KW-1185">Reference proteome</keyword>
<protein>
    <submittedName>
        <fullName evidence="3">WecB/TagA/CpsF family glycosyltransferase</fullName>
    </submittedName>
</protein>
<comment type="caution">
    <text evidence="3">The sequence shown here is derived from an EMBL/GenBank/DDBJ whole genome shotgun (WGS) entry which is preliminary data.</text>
</comment>
<dbReference type="GO" id="GO:0016758">
    <property type="term" value="F:hexosyltransferase activity"/>
    <property type="evidence" value="ECO:0007669"/>
    <property type="project" value="TreeGrafter"/>
</dbReference>
<keyword evidence="2" id="KW-0808">Transferase</keyword>
<evidence type="ECO:0000313" key="3">
    <source>
        <dbReference type="EMBL" id="MBO1267719.1"/>
    </source>
</evidence>
<dbReference type="PANTHER" id="PTHR34136">
    <property type="match status" value="1"/>
</dbReference>
<dbReference type="RefSeq" id="WP_207615517.1">
    <property type="nucleotide sequence ID" value="NZ_JAFNLL010000012.1"/>
</dbReference>
<reference evidence="3" key="1">
    <citation type="submission" date="2021-03" db="EMBL/GenBank/DDBJ databases">
        <title>A new species, PO-11, isolated from a karst cave deposit.</title>
        <authorList>
            <person name="Zhaoxiaoyong W."/>
        </authorList>
    </citation>
    <scope>NUCLEOTIDE SEQUENCE</scope>
    <source>
        <strain evidence="3">PO-11</strain>
    </source>
</reference>
<dbReference type="Proteomes" id="UP000664164">
    <property type="component" value="Unassembled WGS sequence"/>
</dbReference>
<dbReference type="PANTHER" id="PTHR34136:SF1">
    <property type="entry name" value="UDP-N-ACETYL-D-MANNOSAMINURONIC ACID TRANSFERASE"/>
    <property type="match status" value="1"/>
</dbReference>
<dbReference type="Pfam" id="PF03808">
    <property type="entry name" value="Glyco_tran_WecG"/>
    <property type="match status" value="1"/>
</dbReference>
<dbReference type="EMBL" id="JAFNLL010000012">
    <property type="protein sequence ID" value="MBO1267719.1"/>
    <property type="molecule type" value="Genomic_DNA"/>
</dbReference>
<evidence type="ECO:0000256" key="1">
    <source>
        <dbReference type="ARBA" id="ARBA00022676"/>
    </source>
</evidence>